<evidence type="ECO:0000256" key="2">
    <source>
        <dbReference type="ARBA" id="ARBA00022801"/>
    </source>
</evidence>
<keyword evidence="4" id="KW-0067">ATP-binding</keyword>
<keyword evidence="3 7" id="KW-0347">Helicase</keyword>
<dbReference type="Proteomes" id="UP000322188">
    <property type="component" value="Unassembled WGS sequence"/>
</dbReference>
<dbReference type="InterPro" id="IPR027417">
    <property type="entry name" value="P-loop_NTPase"/>
</dbReference>
<sequence>MNDIKIEDIDKINFKDLYLRLIKKDKNISDKDKIYLLTLAILFLNSKNENVKKLGYKIILKYSNLFEDYIPLYDVAINLNYIPICHFIEKMPKYSNYFNNKFNNILMSSFCNLFKDADKIYYTGEQKKLKEDFINYKDKDVLVIAPTSYGKSELVLSLIKDFDKIAIIVPTKALIYQYKSRISKFLKDKEIFSNIFTVIDAYNNSIKKYICILTQERLKAFIDKNIEFNIAFIDEVHNLLEDDERAHKLAECISKLKLQNNSIIFKFFTPFLNEPKNLTLEDETVSFENDKSKLINIKENIKSENFYLVDFSKNEVELSYYDKYLNKKYIMQNNINENLERFIINNSKDKNLIYVNGINKQFNFIKKFRDTLEYVIEDNSIKNICKNIEEFTHKDFGLIKCIRKGIVFHNSYLNELLKNYIEYIYKNTNCIRYIIASPTLLEGINIPIDNIFLITPQKGKNRLSSSQFINLIGRACRFNYIFNNSLDKLEPDIYLFNYKDYSEVDLNKFIFEVLNNKIDNVKNRYLKYSKNKEVNENREIIDNINKNTDKDIISKYIENHTDYIGNIDNEYLKSVNKKATKIKNELLENNSKKINNELELMQKLREIFFNKKYKPLKIIYYKYIIELYADTIKNRVDTRYNNRIIKMTEAFKKHNCFIKNNKICLDVGTSLGNTELYERGKRYINIDLKNDVAIINWAIILIEKFDNDIDNILFRYIEIMYRYNIVEEKLFNKIKYRTTNKDKIKMIENGISYTLADILIDNKYNNFYNKENNNIDDNILQEMKNNNENDILIFEMKNYLGMD</sequence>
<evidence type="ECO:0000256" key="5">
    <source>
        <dbReference type="SAM" id="Coils"/>
    </source>
</evidence>
<evidence type="ECO:0000313" key="8">
    <source>
        <dbReference type="Proteomes" id="UP000322188"/>
    </source>
</evidence>
<evidence type="ECO:0000313" key="7">
    <source>
        <dbReference type="EMBL" id="TXJ61763.1"/>
    </source>
</evidence>
<dbReference type="Gene3D" id="3.40.50.300">
    <property type="entry name" value="P-loop containing nucleotide triphosphate hydrolases"/>
    <property type="match status" value="2"/>
</dbReference>
<dbReference type="RefSeq" id="WP_147559620.1">
    <property type="nucleotide sequence ID" value="NZ_SAYK01000002.1"/>
</dbReference>
<dbReference type="GO" id="GO:0003676">
    <property type="term" value="F:nucleic acid binding"/>
    <property type="evidence" value="ECO:0007669"/>
    <property type="project" value="InterPro"/>
</dbReference>
<dbReference type="GO" id="GO:0005524">
    <property type="term" value="F:ATP binding"/>
    <property type="evidence" value="ECO:0007669"/>
    <property type="project" value="UniProtKB-KW"/>
</dbReference>
<dbReference type="PANTHER" id="PTHR47961:SF6">
    <property type="entry name" value="DNA-DIRECTED DNA POLYMERASE"/>
    <property type="match status" value="1"/>
</dbReference>
<evidence type="ECO:0000256" key="3">
    <source>
        <dbReference type="ARBA" id="ARBA00022806"/>
    </source>
</evidence>
<keyword evidence="5" id="KW-0175">Coiled coil</keyword>
<dbReference type="GO" id="GO:0016787">
    <property type="term" value="F:hydrolase activity"/>
    <property type="evidence" value="ECO:0007669"/>
    <property type="project" value="UniProtKB-KW"/>
</dbReference>
<dbReference type="EMBL" id="SAYK01000002">
    <property type="protein sequence ID" value="TXJ61763.1"/>
    <property type="molecule type" value="Genomic_DNA"/>
</dbReference>
<evidence type="ECO:0000256" key="1">
    <source>
        <dbReference type="ARBA" id="ARBA00022741"/>
    </source>
</evidence>
<dbReference type="PROSITE" id="PS51192">
    <property type="entry name" value="HELICASE_ATP_BIND_1"/>
    <property type="match status" value="1"/>
</dbReference>
<proteinExistence type="predicted"/>
<dbReference type="InterPro" id="IPR050474">
    <property type="entry name" value="Hel308_SKI2-like"/>
</dbReference>
<dbReference type="AlphaFoldDB" id="A0A5C8GIC2"/>
<keyword evidence="1" id="KW-0547">Nucleotide-binding</keyword>
<dbReference type="SUPFAM" id="SSF52540">
    <property type="entry name" value="P-loop containing nucleoside triphosphate hydrolases"/>
    <property type="match status" value="1"/>
</dbReference>
<comment type="caution">
    <text evidence="7">The sequence shown here is derived from an EMBL/GenBank/DDBJ whole genome shotgun (WGS) entry which is preliminary data.</text>
</comment>
<dbReference type="Pfam" id="PF00270">
    <property type="entry name" value="DEAD"/>
    <property type="match status" value="1"/>
</dbReference>
<evidence type="ECO:0000259" key="6">
    <source>
        <dbReference type="PROSITE" id="PS51192"/>
    </source>
</evidence>
<feature type="coiled-coil region" evidence="5">
    <location>
        <begin position="577"/>
        <end position="604"/>
    </location>
</feature>
<reference evidence="7 8" key="1">
    <citation type="journal article" date="1992" name="Lakartidningen">
        <title>[Penicillin V and not amoxicillin is the first choice preparation in acute otitis].</title>
        <authorList>
            <person name="Kamme C."/>
            <person name="Lundgren K."/>
            <person name="Prellner K."/>
        </authorList>
    </citation>
    <scope>NUCLEOTIDE SEQUENCE [LARGE SCALE GENOMIC DNA]</scope>
    <source>
        <strain evidence="7 8">PC2022III</strain>
    </source>
</reference>
<name>A0A5C8GIC2_9SPIR</name>
<protein>
    <submittedName>
        <fullName evidence="7">DEAD/DEAH box helicase</fullName>
    </submittedName>
</protein>
<gene>
    <name evidence="7" type="ORF">EPJ74_01095</name>
</gene>
<keyword evidence="2" id="KW-0378">Hydrolase</keyword>
<dbReference type="GO" id="GO:0004386">
    <property type="term" value="F:helicase activity"/>
    <property type="evidence" value="ECO:0007669"/>
    <property type="project" value="UniProtKB-KW"/>
</dbReference>
<dbReference type="PANTHER" id="PTHR47961">
    <property type="entry name" value="DNA POLYMERASE THETA, PUTATIVE (AFU_ORTHOLOGUE AFUA_1G05260)-RELATED"/>
    <property type="match status" value="1"/>
</dbReference>
<dbReference type="GeneID" id="61065888"/>
<dbReference type="InterPro" id="IPR011545">
    <property type="entry name" value="DEAD/DEAH_box_helicase_dom"/>
</dbReference>
<accession>A0A5C8GIC2</accession>
<feature type="domain" description="Helicase ATP-binding" evidence="6">
    <location>
        <begin position="132"/>
        <end position="250"/>
    </location>
</feature>
<organism evidence="7 8">
    <name type="scientific">Brachyspira aalborgi</name>
    <dbReference type="NCBI Taxonomy" id="29522"/>
    <lineage>
        <taxon>Bacteria</taxon>
        <taxon>Pseudomonadati</taxon>
        <taxon>Spirochaetota</taxon>
        <taxon>Spirochaetia</taxon>
        <taxon>Brachyspirales</taxon>
        <taxon>Brachyspiraceae</taxon>
        <taxon>Brachyspira</taxon>
    </lineage>
</organism>
<dbReference type="SMART" id="SM00487">
    <property type="entry name" value="DEXDc"/>
    <property type="match status" value="1"/>
</dbReference>
<evidence type="ECO:0000256" key="4">
    <source>
        <dbReference type="ARBA" id="ARBA00022840"/>
    </source>
</evidence>
<dbReference type="InterPro" id="IPR014001">
    <property type="entry name" value="Helicase_ATP-bd"/>
</dbReference>